<reference evidence="2 3" key="1">
    <citation type="submission" date="2016-12" db="EMBL/GenBank/DDBJ databases">
        <title>The whole genome sequencing and assembly of Bacillus cohnii DSM 6307T strain.</title>
        <authorList>
            <person name="Lee Y.-J."/>
            <person name="Yi H."/>
            <person name="Bahn Y.-S."/>
            <person name="Kim J.F."/>
            <person name="Lee D.-W."/>
        </authorList>
    </citation>
    <scope>NUCLEOTIDE SEQUENCE [LARGE SCALE GENOMIC DNA]</scope>
    <source>
        <strain evidence="2 3">DSM 6307</strain>
    </source>
</reference>
<keyword evidence="3" id="KW-1185">Reference proteome</keyword>
<evidence type="ECO:0000256" key="1">
    <source>
        <dbReference type="SAM" id="Phobius"/>
    </source>
</evidence>
<accession>A0A223KKN0</accession>
<dbReference type="RefSeq" id="WP_066418842.1">
    <property type="nucleotide sequence ID" value="NZ_CP018866.1"/>
</dbReference>
<protein>
    <recommendedName>
        <fullName evidence="4">Zinc-finger domain-containing protein</fullName>
    </recommendedName>
</protein>
<keyword evidence="1" id="KW-0472">Membrane</keyword>
<proteinExistence type="predicted"/>
<evidence type="ECO:0008006" key="4">
    <source>
        <dbReference type="Google" id="ProtNLM"/>
    </source>
</evidence>
<keyword evidence="1" id="KW-0812">Transmembrane</keyword>
<organism evidence="2 3">
    <name type="scientific">Sutcliffiella cohnii</name>
    <dbReference type="NCBI Taxonomy" id="33932"/>
    <lineage>
        <taxon>Bacteria</taxon>
        <taxon>Bacillati</taxon>
        <taxon>Bacillota</taxon>
        <taxon>Bacilli</taxon>
        <taxon>Bacillales</taxon>
        <taxon>Bacillaceae</taxon>
        <taxon>Sutcliffiella</taxon>
    </lineage>
</organism>
<feature type="transmembrane region" description="Helical" evidence="1">
    <location>
        <begin position="229"/>
        <end position="248"/>
    </location>
</feature>
<sequence>MTTGINELENVIQQYEESLFFVASLLKKDREEAEKLVIDTFLYMENELTSFPKKDASFDYWFVSNAVAYMFREGSFSFRNHPNLKDELINSTFKALGPFSQQTVILHYIFSIPIASISSLLNSSIEDIQNRIISFQLELIGELRSSEGMGSDCIQIEQLVRYSQEMLPEETATSARDHLEFCPSCRTKLALTTDVLQKVQLYFQPVPLETSILTPLLHKQQPPTKKKSFLYQIIAAASIVAIFGITIWNMPKIEHWTELANNYMKYGEFYNVWPEGTYVTEVSNIAFEVTNVEVTPIMMRVDFQVESERDFMYPNEHPLSEQIGKPLFDIRSYAGHNTFTIKTEDKIIPIRNITIFNKNFDGTEGSFFLDLKEMDGDIPDVFDLFFFTTRIGNYFGPWELEVPINYKEGVKKVDTVALEKSVTVKDNILISLDEWVTGSVGSSLRYKMDVSEDVIETDVRVNYNLENELGEKVIPHPISFAYSSPRHFGRGSGNDNHELEWYGFNQGSNEQLFLPYLLTSNEEKQVKPLDDKERLYLSLYEVQYFEEIDVVIPIPLSEIENESIQYSFDGTHFEIVLVRKVEGELANIYDVNIFGKEDDNLSIRNYYWFFDNEFGFTVFPYPDYHRGSNDPDAYGQFQITVFEDNVETVYIKASGANTTIQLEEPIKIPLY</sequence>
<gene>
    <name evidence="2" type="ORF">BC6307_00780</name>
</gene>
<keyword evidence="1" id="KW-1133">Transmembrane helix</keyword>
<dbReference type="KEGG" id="bcoh:BC6307_00780"/>
<dbReference type="AlphaFoldDB" id="A0A223KKN0"/>
<evidence type="ECO:0000313" key="2">
    <source>
        <dbReference type="EMBL" id="AST89913.1"/>
    </source>
</evidence>
<dbReference type="EMBL" id="CP018866">
    <property type="protein sequence ID" value="AST89913.1"/>
    <property type="molecule type" value="Genomic_DNA"/>
</dbReference>
<dbReference type="InterPro" id="IPR041916">
    <property type="entry name" value="Anti_sigma_zinc_sf"/>
</dbReference>
<dbReference type="Proteomes" id="UP000215224">
    <property type="component" value="Chromosome"/>
</dbReference>
<evidence type="ECO:0000313" key="3">
    <source>
        <dbReference type="Proteomes" id="UP000215224"/>
    </source>
</evidence>
<name>A0A223KKN0_9BACI</name>
<dbReference type="Gene3D" id="1.10.10.1320">
    <property type="entry name" value="Anti-sigma factor, zinc-finger domain"/>
    <property type="match status" value="1"/>
</dbReference>